<comment type="caution">
    <text evidence="1">The sequence shown here is derived from an EMBL/GenBank/DDBJ whole genome shotgun (WGS) entry which is preliminary data.</text>
</comment>
<proteinExistence type="predicted"/>
<protein>
    <submittedName>
        <fullName evidence="1">Uncharacterized protein</fullName>
    </submittedName>
</protein>
<dbReference type="GO" id="GO:0009451">
    <property type="term" value="P:RNA modification"/>
    <property type="evidence" value="ECO:0007669"/>
    <property type="project" value="InterPro"/>
</dbReference>
<dbReference type="PANTHER" id="PTHR47926:SF379">
    <property type="entry name" value="TETRATRICOPEPTIDE-LIKE HELICAL DOMAIN SUPERFAMILY"/>
    <property type="match status" value="1"/>
</dbReference>
<dbReference type="InterPro" id="IPR046960">
    <property type="entry name" value="PPR_At4g14850-like_plant"/>
</dbReference>
<dbReference type="PANTHER" id="PTHR47926">
    <property type="entry name" value="PENTATRICOPEPTIDE REPEAT-CONTAINING PROTEIN"/>
    <property type="match status" value="1"/>
</dbReference>
<sequence>MKRYASSRVCHVHRLLKHGVHRLNANKIYKNVEMAKLASRKMVELEANNDGAYVELSDVFADFKNLNGVDGVRHKMKSKGVVKVLVTNIYVGKSVAKAISYKSMMDTDEKTLVANGQRRINK</sequence>
<dbReference type="InterPro" id="IPR046848">
    <property type="entry name" value="E_motif"/>
</dbReference>
<accession>A0A9R1UZ36</accession>
<evidence type="ECO:0000313" key="2">
    <source>
        <dbReference type="Proteomes" id="UP000235145"/>
    </source>
</evidence>
<evidence type="ECO:0000313" key="1">
    <source>
        <dbReference type="EMBL" id="KAJ0195899.1"/>
    </source>
</evidence>
<keyword evidence="2" id="KW-1185">Reference proteome</keyword>
<name>A0A9R1UZ36_LACSA</name>
<dbReference type="AlphaFoldDB" id="A0A9R1UZ36"/>
<organism evidence="1 2">
    <name type="scientific">Lactuca sativa</name>
    <name type="common">Garden lettuce</name>
    <dbReference type="NCBI Taxonomy" id="4236"/>
    <lineage>
        <taxon>Eukaryota</taxon>
        <taxon>Viridiplantae</taxon>
        <taxon>Streptophyta</taxon>
        <taxon>Embryophyta</taxon>
        <taxon>Tracheophyta</taxon>
        <taxon>Spermatophyta</taxon>
        <taxon>Magnoliopsida</taxon>
        <taxon>eudicotyledons</taxon>
        <taxon>Gunneridae</taxon>
        <taxon>Pentapetalae</taxon>
        <taxon>asterids</taxon>
        <taxon>campanulids</taxon>
        <taxon>Asterales</taxon>
        <taxon>Asteraceae</taxon>
        <taxon>Cichorioideae</taxon>
        <taxon>Cichorieae</taxon>
        <taxon>Lactucinae</taxon>
        <taxon>Lactuca</taxon>
    </lineage>
</organism>
<dbReference type="Proteomes" id="UP000235145">
    <property type="component" value="Unassembled WGS sequence"/>
</dbReference>
<gene>
    <name evidence="1" type="ORF">LSAT_V11C700386760</name>
</gene>
<dbReference type="GO" id="GO:0003723">
    <property type="term" value="F:RNA binding"/>
    <property type="evidence" value="ECO:0007669"/>
    <property type="project" value="InterPro"/>
</dbReference>
<dbReference type="EMBL" id="NBSK02000007">
    <property type="protein sequence ID" value="KAJ0195899.1"/>
    <property type="molecule type" value="Genomic_DNA"/>
</dbReference>
<dbReference type="Pfam" id="PF20431">
    <property type="entry name" value="E_motif"/>
    <property type="match status" value="1"/>
</dbReference>
<reference evidence="1 2" key="1">
    <citation type="journal article" date="2017" name="Nat. Commun.">
        <title>Genome assembly with in vitro proximity ligation data and whole-genome triplication in lettuce.</title>
        <authorList>
            <person name="Reyes-Chin-Wo S."/>
            <person name="Wang Z."/>
            <person name="Yang X."/>
            <person name="Kozik A."/>
            <person name="Arikit S."/>
            <person name="Song C."/>
            <person name="Xia L."/>
            <person name="Froenicke L."/>
            <person name="Lavelle D.O."/>
            <person name="Truco M.J."/>
            <person name="Xia R."/>
            <person name="Zhu S."/>
            <person name="Xu C."/>
            <person name="Xu H."/>
            <person name="Xu X."/>
            <person name="Cox K."/>
            <person name="Korf I."/>
            <person name="Meyers B.C."/>
            <person name="Michelmore R.W."/>
        </authorList>
    </citation>
    <scope>NUCLEOTIDE SEQUENCE [LARGE SCALE GENOMIC DNA]</scope>
    <source>
        <strain evidence="2">cv. Salinas</strain>
        <tissue evidence="1">Seedlings</tissue>
    </source>
</reference>